<accession>A0A1Y2BEC5</accession>
<dbReference type="InterPro" id="IPR001849">
    <property type="entry name" value="PH_domain"/>
</dbReference>
<name>A0A1Y2BEC5_9FUNG</name>
<dbReference type="Proteomes" id="UP000193642">
    <property type="component" value="Unassembled WGS sequence"/>
</dbReference>
<feature type="region of interest" description="Disordered" evidence="1">
    <location>
        <begin position="362"/>
        <end position="388"/>
    </location>
</feature>
<dbReference type="SMART" id="SM00233">
    <property type="entry name" value="PH"/>
    <property type="match status" value="1"/>
</dbReference>
<feature type="region of interest" description="Disordered" evidence="1">
    <location>
        <begin position="1"/>
        <end position="23"/>
    </location>
</feature>
<sequence>MSVPLSHRSNSSTGSSHSSSFSSSLSKSANKLDTLMASLSEFSVRDSLVPSASAVSPVSPGFEALSMAPRKGSDSSRRSVESAATTTSTLGLRRSKSARGAWTGVDGDVLEALTLGKLVRSGETLSAFLFKMNANLSDATGPSDIWKLRFFVLDQEATLYLFKNNTNPRALPITSMPVTSCSAEYDPHENAWVLTALGDGISPDGKLVKRFWKIKLPDQGSTVLWLEVIQRGIAMRNADATMTSQLQSQSHAAMPIAAVMSATSPYHNHPAAYQSVPYQQPQLDPYRIRSGSLAETSAIRTSFSLLNIHHPQPAQQDPYMMQQRLQQERYLQEQVERMAMMDQVQRESRKQEFQIMTEKAMMKKQLDDEKHAKEAKEKAEKMKALMGL</sequence>
<keyword evidence="4" id="KW-1185">Reference proteome</keyword>
<organism evidence="3 4">
    <name type="scientific">Rhizoclosmatium globosum</name>
    <dbReference type="NCBI Taxonomy" id="329046"/>
    <lineage>
        <taxon>Eukaryota</taxon>
        <taxon>Fungi</taxon>
        <taxon>Fungi incertae sedis</taxon>
        <taxon>Chytridiomycota</taxon>
        <taxon>Chytridiomycota incertae sedis</taxon>
        <taxon>Chytridiomycetes</taxon>
        <taxon>Chytridiales</taxon>
        <taxon>Chytriomycetaceae</taxon>
        <taxon>Rhizoclosmatium</taxon>
    </lineage>
</organism>
<feature type="compositionally biased region" description="Basic and acidic residues" evidence="1">
    <location>
        <begin position="71"/>
        <end position="80"/>
    </location>
</feature>
<dbReference type="SUPFAM" id="SSF50729">
    <property type="entry name" value="PH domain-like"/>
    <property type="match status" value="1"/>
</dbReference>
<evidence type="ECO:0000313" key="4">
    <source>
        <dbReference type="Proteomes" id="UP000193642"/>
    </source>
</evidence>
<gene>
    <name evidence="3" type="ORF">BCR33DRAFT_771194</name>
</gene>
<evidence type="ECO:0000259" key="2">
    <source>
        <dbReference type="PROSITE" id="PS50003"/>
    </source>
</evidence>
<evidence type="ECO:0000313" key="3">
    <source>
        <dbReference type="EMBL" id="ORY33188.1"/>
    </source>
</evidence>
<dbReference type="OrthoDB" id="2161732at2759"/>
<feature type="domain" description="PH" evidence="2">
    <location>
        <begin position="122"/>
        <end position="234"/>
    </location>
</feature>
<protein>
    <recommendedName>
        <fullName evidence="2">PH domain-containing protein</fullName>
    </recommendedName>
</protein>
<dbReference type="EMBL" id="MCGO01000068">
    <property type="protein sequence ID" value="ORY33188.1"/>
    <property type="molecule type" value="Genomic_DNA"/>
</dbReference>
<dbReference type="AlphaFoldDB" id="A0A1Y2BEC5"/>
<comment type="caution">
    <text evidence="3">The sequence shown here is derived from an EMBL/GenBank/DDBJ whole genome shotgun (WGS) entry which is preliminary data.</text>
</comment>
<reference evidence="3 4" key="1">
    <citation type="submission" date="2016-07" db="EMBL/GenBank/DDBJ databases">
        <title>Pervasive Adenine N6-methylation of Active Genes in Fungi.</title>
        <authorList>
            <consortium name="DOE Joint Genome Institute"/>
            <person name="Mondo S.J."/>
            <person name="Dannebaum R.O."/>
            <person name="Kuo R.C."/>
            <person name="Labutti K."/>
            <person name="Haridas S."/>
            <person name="Kuo A."/>
            <person name="Salamov A."/>
            <person name="Ahrendt S.R."/>
            <person name="Lipzen A."/>
            <person name="Sullivan W."/>
            <person name="Andreopoulos W.B."/>
            <person name="Clum A."/>
            <person name="Lindquist E."/>
            <person name="Daum C."/>
            <person name="Ramamoorthy G.K."/>
            <person name="Gryganskyi A."/>
            <person name="Culley D."/>
            <person name="Magnuson J.K."/>
            <person name="James T.Y."/>
            <person name="O'Malley M.A."/>
            <person name="Stajich J.E."/>
            <person name="Spatafora J.W."/>
            <person name="Visel A."/>
            <person name="Grigoriev I.V."/>
        </authorList>
    </citation>
    <scope>NUCLEOTIDE SEQUENCE [LARGE SCALE GENOMIC DNA]</scope>
    <source>
        <strain evidence="3 4">JEL800</strain>
    </source>
</reference>
<evidence type="ECO:0000256" key="1">
    <source>
        <dbReference type="SAM" id="MobiDB-lite"/>
    </source>
</evidence>
<dbReference type="PROSITE" id="PS50003">
    <property type="entry name" value="PH_DOMAIN"/>
    <property type="match status" value="1"/>
</dbReference>
<proteinExistence type="predicted"/>
<feature type="region of interest" description="Disordered" evidence="1">
    <location>
        <begin position="65"/>
        <end position="90"/>
    </location>
</feature>